<dbReference type="PROSITE" id="PS51257">
    <property type="entry name" value="PROKAR_LIPOPROTEIN"/>
    <property type="match status" value="1"/>
</dbReference>
<organism evidence="1 2">
    <name type="scientific">Ichthyenterobacterium magnum</name>
    <dbReference type="NCBI Taxonomy" id="1230530"/>
    <lineage>
        <taxon>Bacteria</taxon>
        <taxon>Pseudomonadati</taxon>
        <taxon>Bacteroidota</taxon>
        <taxon>Flavobacteriia</taxon>
        <taxon>Flavobacteriales</taxon>
        <taxon>Flavobacteriaceae</taxon>
        <taxon>Ichthyenterobacterium</taxon>
    </lineage>
</organism>
<dbReference type="OrthoDB" id="663527at2"/>
<dbReference type="InterPro" id="IPR045607">
    <property type="entry name" value="DUF6452"/>
</dbReference>
<gene>
    <name evidence="1" type="ORF">BXY80_1763</name>
</gene>
<reference evidence="1 2" key="1">
    <citation type="submission" date="2018-09" db="EMBL/GenBank/DDBJ databases">
        <title>Genomic Encyclopedia of Archaeal and Bacterial Type Strains, Phase II (KMG-II): from individual species to whole genera.</title>
        <authorList>
            <person name="Goeker M."/>
        </authorList>
    </citation>
    <scope>NUCLEOTIDE SEQUENCE [LARGE SCALE GENOMIC DNA]</scope>
    <source>
        <strain evidence="1 2">DSM 26283</strain>
    </source>
</reference>
<protein>
    <submittedName>
        <fullName evidence="1">Uncharacterized protein</fullName>
    </submittedName>
</protein>
<dbReference type="Proteomes" id="UP000284892">
    <property type="component" value="Unassembled WGS sequence"/>
</dbReference>
<keyword evidence="2" id="KW-1185">Reference proteome</keyword>
<dbReference type="EMBL" id="RAQJ01000003">
    <property type="protein sequence ID" value="RKE94751.1"/>
    <property type="molecule type" value="Genomic_DNA"/>
</dbReference>
<sequence length="180" mass="20396">MKRISLILIFISTFALALISIGCERDDICAETTATTPHLIIRFYDNSNPDETKNVRRLSVRGINDDGTEREDIIFNTDSDSIVLPLRFQDEGVPVVSKFILEKDTDLRLDEDTSTNSNIDIIEITTTPKFEYVSRACGYKSIFESTSLISEVDTNNWISSITIINTTIENENEAHINIFH</sequence>
<dbReference type="AlphaFoldDB" id="A0A420DKM7"/>
<evidence type="ECO:0000313" key="2">
    <source>
        <dbReference type="Proteomes" id="UP000284892"/>
    </source>
</evidence>
<comment type="caution">
    <text evidence="1">The sequence shown here is derived from an EMBL/GenBank/DDBJ whole genome shotgun (WGS) entry which is preliminary data.</text>
</comment>
<evidence type="ECO:0000313" key="1">
    <source>
        <dbReference type="EMBL" id="RKE94751.1"/>
    </source>
</evidence>
<dbReference type="Pfam" id="PF20050">
    <property type="entry name" value="DUF6452"/>
    <property type="match status" value="1"/>
</dbReference>
<proteinExistence type="predicted"/>
<accession>A0A420DKM7</accession>
<dbReference type="RefSeq" id="WP_120201049.1">
    <property type="nucleotide sequence ID" value="NZ_RAQJ01000003.1"/>
</dbReference>
<name>A0A420DKM7_9FLAO</name>